<dbReference type="Gene3D" id="3.40.1360.10">
    <property type="match status" value="1"/>
</dbReference>
<dbReference type="EMBL" id="SZPU01000065">
    <property type="protein sequence ID" value="TKI65263.1"/>
    <property type="molecule type" value="Genomic_DNA"/>
</dbReference>
<evidence type="ECO:0000313" key="1">
    <source>
        <dbReference type="EMBL" id="TKI65263.1"/>
    </source>
</evidence>
<organism evidence="1 2">
    <name type="scientific">Lysinibacillus mangiferihumi</name>
    <dbReference type="NCBI Taxonomy" id="1130819"/>
    <lineage>
        <taxon>Bacteria</taxon>
        <taxon>Bacillati</taxon>
        <taxon>Bacillota</taxon>
        <taxon>Bacilli</taxon>
        <taxon>Bacillales</taxon>
        <taxon>Bacillaceae</taxon>
        <taxon>Lysinibacillus</taxon>
    </lineage>
</organism>
<sequence length="466" mass="54356">MSHNKLIYQDINEMLAELNAKDRGRYFICTCPECQQQEAFIYKNNMNFIQCNRENTCGERFILTYEEKETEISYSTEKEKSKGLTVKQAKQLDEFTSLINHVLHNIESDTLDNGYRGLSRSTTTPFIADFSKPEGVKLMFDYANGLLPKNYADNDWMCQRNLVLPLFEEDGRVGRILLRSSINPNLEPKEIQLIVNPSNDARDFFVDIPEESQTIVIGEAILDSLSFREVDEQVGIMALTGSRKYKSLCNYIKDNKEKLRQKRFLVAMDDDAAGYKSAKEISSCLEEEQVDYQIFIYPENCKDGNDFLVKETEKFHRYFQFFDKKFEVNSRNYIDIKKSMQHVVICDSRLDALSFRSAHPECGALVLEEEGKVDFKEPIMKLLLSKELQQKTFILAMPHTTEGQEVTRELIDFFNNMDLKYKVFEYPADALSPLEFSVDDPKCFKKCVEQQFFKKEHLMQKVPYDR</sequence>
<name>A0A4V5TKV7_9BACI</name>
<dbReference type="RefSeq" id="WP_107896515.1">
    <property type="nucleotide sequence ID" value="NZ_PYWM01000021.1"/>
</dbReference>
<proteinExistence type="predicted"/>
<protein>
    <submittedName>
        <fullName evidence="1">Toprim domain-containing protein</fullName>
    </submittedName>
</protein>
<comment type="caution">
    <text evidence="1">The sequence shown here is derived from an EMBL/GenBank/DDBJ whole genome shotgun (WGS) entry which is preliminary data.</text>
</comment>
<gene>
    <name evidence="1" type="ORF">FC756_16875</name>
</gene>
<reference evidence="1 2" key="1">
    <citation type="submission" date="2019-04" db="EMBL/GenBank/DDBJ databases">
        <title>Lysinibacillus genome sequencing.</title>
        <authorList>
            <person name="Dunlap C."/>
        </authorList>
    </citation>
    <scope>NUCLEOTIDE SEQUENCE [LARGE SCALE GENOMIC DNA]</scope>
    <source>
        <strain evidence="1 2">CCTCC AB 2010389</strain>
    </source>
</reference>
<evidence type="ECO:0000313" key="2">
    <source>
        <dbReference type="Proteomes" id="UP000308744"/>
    </source>
</evidence>
<keyword evidence="2" id="KW-1185">Reference proteome</keyword>
<dbReference type="Pfam" id="PF13155">
    <property type="entry name" value="Toprim_2"/>
    <property type="match status" value="1"/>
</dbReference>
<accession>A0A4V5TKV7</accession>
<dbReference type="Proteomes" id="UP000308744">
    <property type="component" value="Unassembled WGS sequence"/>
</dbReference>
<dbReference type="AlphaFoldDB" id="A0A4V5TKV7"/>